<feature type="compositionally biased region" description="Polar residues" evidence="4">
    <location>
        <begin position="255"/>
        <end position="266"/>
    </location>
</feature>
<accession>A0AAN4Z1T2</accession>
<evidence type="ECO:0000256" key="1">
    <source>
        <dbReference type="ARBA" id="ARBA00005702"/>
    </source>
</evidence>
<dbReference type="EMBL" id="BTRK01000001">
    <property type="protein sequence ID" value="GMR31719.1"/>
    <property type="molecule type" value="Genomic_DNA"/>
</dbReference>
<sequence length="266" mass="28356">GESIDDVPLDDVIDDLTQMPPKKAPAATAAASKEASPSKAEAERAGMEAFAKELEGDSDEDLQHVQHPDRAAAAAVKREQPEAAEPAVYGETSSQPVKQTTWLTKLWKGGDGGGVADDAFEANGMQLSDAERELIKEELKKTEDEILTLRQVLNARQKHASELKRKLGLSPLSELTQDINKSLKGVTESDAYKQTSEVAAATAETVKSKFNDMRNSSIFKSFESKLGTAYTTAKMTASTSIDKLSGAARGPSAAATPSNEQAPPLP</sequence>
<feature type="compositionally biased region" description="Basic and acidic residues" evidence="4">
    <location>
        <begin position="40"/>
        <end position="81"/>
    </location>
</feature>
<keyword evidence="6" id="KW-1185">Reference proteome</keyword>
<protein>
    <recommendedName>
        <fullName evidence="7">Tumor protein D52</fullName>
    </recommendedName>
</protein>
<dbReference type="Pfam" id="PF04201">
    <property type="entry name" value="TPD52"/>
    <property type="match status" value="1"/>
</dbReference>
<evidence type="ECO:0008006" key="7">
    <source>
        <dbReference type="Google" id="ProtNLM"/>
    </source>
</evidence>
<feature type="non-terminal residue" evidence="5">
    <location>
        <position position="1"/>
    </location>
</feature>
<name>A0AAN4Z1T2_9BILA</name>
<organism evidence="5 6">
    <name type="scientific">Pristionchus mayeri</name>
    <dbReference type="NCBI Taxonomy" id="1317129"/>
    <lineage>
        <taxon>Eukaryota</taxon>
        <taxon>Metazoa</taxon>
        <taxon>Ecdysozoa</taxon>
        <taxon>Nematoda</taxon>
        <taxon>Chromadorea</taxon>
        <taxon>Rhabditida</taxon>
        <taxon>Rhabditina</taxon>
        <taxon>Diplogasteromorpha</taxon>
        <taxon>Diplogasteroidea</taxon>
        <taxon>Neodiplogasteridae</taxon>
        <taxon>Pristionchus</taxon>
    </lineage>
</organism>
<dbReference type="PANTHER" id="PTHR19307">
    <property type="entry name" value="TUMOR PROTEIN D52"/>
    <property type="match status" value="1"/>
</dbReference>
<keyword evidence="2 3" id="KW-0175">Coiled coil</keyword>
<evidence type="ECO:0000256" key="3">
    <source>
        <dbReference type="SAM" id="Coils"/>
    </source>
</evidence>
<comment type="caution">
    <text evidence="5">The sequence shown here is derived from an EMBL/GenBank/DDBJ whole genome shotgun (WGS) entry which is preliminary data.</text>
</comment>
<evidence type="ECO:0000256" key="2">
    <source>
        <dbReference type="ARBA" id="ARBA00023054"/>
    </source>
</evidence>
<evidence type="ECO:0000256" key="4">
    <source>
        <dbReference type="SAM" id="MobiDB-lite"/>
    </source>
</evidence>
<evidence type="ECO:0000313" key="5">
    <source>
        <dbReference type="EMBL" id="GMR31719.1"/>
    </source>
</evidence>
<dbReference type="GO" id="GO:0005737">
    <property type="term" value="C:cytoplasm"/>
    <property type="evidence" value="ECO:0007669"/>
    <property type="project" value="TreeGrafter"/>
</dbReference>
<gene>
    <name evidence="5" type="ORF">PMAYCL1PPCAC_01914</name>
</gene>
<dbReference type="PANTHER" id="PTHR19307:SF14">
    <property type="entry name" value="TUMOR PROTEIN D52"/>
    <property type="match status" value="1"/>
</dbReference>
<feature type="region of interest" description="Disordered" evidence="4">
    <location>
        <begin position="1"/>
        <end position="95"/>
    </location>
</feature>
<feature type="coiled-coil region" evidence="3">
    <location>
        <begin position="125"/>
        <end position="152"/>
    </location>
</feature>
<dbReference type="InterPro" id="IPR007327">
    <property type="entry name" value="TPD52"/>
</dbReference>
<reference evidence="6" key="1">
    <citation type="submission" date="2022-10" db="EMBL/GenBank/DDBJ databases">
        <title>Genome assembly of Pristionchus species.</title>
        <authorList>
            <person name="Yoshida K."/>
            <person name="Sommer R.J."/>
        </authorList>
    </citation>
    <scope>NUCLEOTIDE SEQUENCE [LARGE SCALE GENOMIC DNA]</scope>
    <source>
        <strain evidence="6">RS5460</strain>
    </source>
</reference>
<feature type="compositionally biased region" description="Low complexity" evidence="4">
    <location>
        <begin position="20"/>
        <end position="39"/>
    </location>
</feature>
<evidence type="ECO:0000313" key="6">
    <source>
        <dbReference type="Proteomes" id="UP001328107"/>
    </source>
</evidence>
<feature type="compositionally biased region" description="Acidic residues" evidence="4">
    <location>
        <begin position="1"/>
        <end position="14"/>
    </location>
</feature>
<proteinExistence type="inferred from homology"/>
<dbReference type="AlphaFoldDB" id="A0AAN4Z1T2"/>
<feature type="region of interest" description="Disordered" evidence="4">
    <location>
        <begin position="240"/>
        <end position="266"/>
    </location>
</feature>
<dbReference type="Proteomes" id="UP001328107">
    <property type="component" value="Unassembled WGS sequence"/>
</dbReference>
<comment type="similarity">
    <text evidence="1">Belongs to the TPD52 family.</text>
</comment>